<dbReference type="PANTHER" id="PTHR31527">
    <property type="entry name" value="RE64534P"/>
    <property type="match status" value="1"/>
</dbReference>
<dbReference type="InterPro" id="IPR018959">
    <property type="entry name" value="DUF1989"/>
</dbReference>
<sequence length="294" mass="32531">MGSKSGSGRLHAGAAGRKFVLHDPVVCYNSGPEQRNALSPDMFDAITELPDSDRTLIESITIPARDARAFNVTAGSICRIEVIEGSQVADLNMWNAQNPREHFYASKTRQIHASHLSVRDSLWSCMPYLRPMATIVKDSISYGIDEDNAGVHDVIGSRCDPYTHFVMTRQSTNHCCHSNLTRSVLPWRLTEHDVHDVFNVFMCTGFTRSTGQYFAKPSPAVKGDHLEFFAHLDLLVAVSACPQGDVSYACGSSEEPYCYPLGVQIFIIPERLLDRYNTPMPSAYSGAHGLSTNK</sequence>
<comment type="caution">
    <text evidence="2">The sequence shown here is derived from an EMBL/GenBank/DDBJ whole genome shotgun (WGS) entry which is preliminary data.</text>
</comment>
<dbReference type="Proteomes" id="UP000247409">
    <property type="component" value="Unassembled WGS sequence"/>
</dbReference>
<keyword evidence="3" id="KW-1185">Reference proteome</keyword>
<evidence type="ECO:0000313" key="2">
    <source>
        <dbReference type="EMBL" id="PXF45714.1"/>
    </source>
</evidence>
<evidence type="ECO:0000259" key="1">
    <source>
        <dbReference type="Pfam" id="PF09347"/>
    </source>
</evidence>
<dbReference type="EMBL" id="NBIV01000054">
    <property type="protein sequence ID" value="PXF45714.1"/>
    <property type="molecule type" value="Genomic_DNA"/>
</dbReference>
<name>A0A2V3IUB2_9FLOR</name>
<dbReference type="STRING" id="448386.A0A2V3IUB2"/>
<dbReference type="OrthoDB" id="504708at2759"/>
<feature type="domain" description="DUF1989" evidence="1">
    <location>
        <begin position="61"/>
        <end position="235"/>
    </location>
</feature>
<gene>
    <name evidence="2" type="ORF">BWQ96_04482</name>
</gene>
<proteinExistence type="predicted"/>
<dbReference type="AlphaFoldDB" id="A0A2V3IUB2"/>
<dbReference type="Pfam" id="PF09347">
    <property type="entry name" value="DUF1989"/>
    <property type="match status" value="1"/>
</dbReference>
<organism evidence="2 3">
    <name type="scientific">Gracilariopsis chorda</name>
    <dbReference type="NCBI Taxonomy" id="448386"/>
    <lineage>
        <taxon>Eukaryota</taxon>
        <taxon>Rhodophyta</taxon>
        <taxon>Florideophyceae</taxon>
        <taxon>Rhodymeniophycidae</taxon>
        <taxon>Gracilariales</taxon>
        <taxon>Gracilariaceae</taxon>
        <taxon>Gracilariopsis</taxon>
    </lineage>
</organism>
<dbReference type="PANTHER" id="PTHR31527:SF0">
    <property type="entry name" value="RE64534P"/>
    <property type="match status" value="1"/>
</dbReference>
<accession>A0A2V3IUB2</accession>
<reference evidence="2 3" key="1">
    <citation type="journal article" date="2018" name="Mol. Biol. Evol.">
        <title>Analysis of the draft genome of the red seaweed Gracilariopsis chorda provides insights into genome size evolution in Rhodophyta.</title>
        <authorList>
            <person name="Lee J."/>
            <person name="Yang E.C."/>
            <person name="Graf L."/>
            <person name="Yang J.H."/>
            <person name="Qiu H."/>
            <person name="Zel Zion U."/>
            <person name="Chan C.X."/>
            <person name="Stephens T.G."/>
            <person name="Weber A.P.M."/>
            <person name="Boo G.H."/>
            <person name="Boo S.M."/>
            <person name="Kim K.M."/>
            <person name="Shin Y."/>
            <person name="Jung M."/>
            <person name="Lee S.J."/>
            <person name="Yim H.S."/>
            <person name="Lee J.H."/>
            <person name="Bhattacharya D."/>
            <person name="Yoon H.S."/>
        </authorList>
    </citation>
    <scope>NUCLEOTIDE SEQUENCE [LARGE SCALE GENOMIC DNA]</scope>
    <source>
        <strain evidence="2 3">SKKU-2015</strain>
        <tissue evidence="2">Whole body</tissue>
    </source>
</reference>
<evidence type="ECO:0000313" key="3">
    <source>
        <dbReference type="Proteomes" id="UP000247409"/>
    </source>
</evidence>
<protein>
    <recommendedName>
        <fullName evidence="1">DUF1989 domain-containing protein</fullName>
    </recommendedName>
</protein>